<dbReference type="Proteomes" id="UP000321261">
    <property type="component" value="Unassembled WGS sequence"/>
</dbReference>
<dbReference type="AlphaFoldDB" id="A0A561SLT8"/>
<organism evidence="1 2">
    <name type="scientific">Pseudonocardia hierapolitana</name>
    <dbReference type="NCBI Taxonomy" id="1128676"/>
    <lineage>
        <taxon>Bacteria</taxon>
        <taxon>Bacillati</taxon>
        <taxon>Actinomycetota</taxon>
        <taxon>Actinomycetes</taxon>
        <taxon>Pseudonocardiales</taxon>
        <taxon>Pseudonocardiaceae</taxon>
        <taxon>Pseudonocardia</taxon>
    </lineage>
</organism>
<reference evidence="1 2" key="1">
    <citation type="submission" date="2019-06" db="EMBL/GenBank/DDBJ databases">
        <title>Sequencing the genomes of 1000 actinobacteria strains.</title>
        <authorList>
            <person name="Klenk H.-P."/>
        </authorList>
    </citation>
    <scope>NUCLEOTIDE SEQUENCE [LARGE SCALE GENOMIC DNA]</scope>
    <source>
        <strain evidence="1 2">DSM 45671</strain>
    </source>
</reference>
<evidence type="ECO:0000313" key="1">
    <source>
        <dbReference type="EMBL" id="TWF75796.1"/>
    </source>
</evidence>
<proteinExistence type="predicted"/>
<accession>A0A561SLT8</accession>
<keyword evidence="2" id="KW-1185">Reference proteome</keyword>
<name>A0A561SLT8_9PSEU</name>
<sequence>MYGIARHETADAFRSTYRNRPGWVRSARTCADELTPSTLGFLAVEGRIWFPGNPWPDGHAVEDFGWSGRIHPDGTLWFELSLRSEEYGAREPAFEGDGEGDWRSPVVWNNYHRCTLSPGWRRGLLAGEPGRPFRMAAPQTLMADPVEEVDFEEEPAFFVYLLGHDATAGHEVTFTPTAAGHDVTWTGALALYYAGEEDFRYSFCAELRGVQFAGITVPEELDRDAAQRMLAELLDEPERFVLDPAGRRFTPVPPRPRSRRR</sequence>
<gene>
    <name evidence="1" type="ORF">FHX44_111681</name>
</gene>
<dbReference type="EMBL" id="VIWU01000001">
    <property type="protein sequence ID" value="TWF75796.1"/>
    <property type="molecule type" value="Genomic_DNA"/>
</dbReference>
<protein>
    <submittedName>
        <fullName evidence="1">Uncharacterized protein</fullName>
    </submittedName>
</protein>
<evidence type="ECO:0000313" key="2">
    <source>
        <dbReference type="Proteomes" id="UP000321261"/>
    </source>
</evidence>
<comment type="caution">
    <text evidence="1">The sequence shown here is derived from an EMBL/GenBank/DDBJ whole genome shotgun (WGS) entry which is preliminary data.</text>
</comment>